<dbReference type="Proteomes" id="UP000220246">
    <property type="component" value="Unassembled WGS sequence"/>
</dbReference>
<evidence type="ECO:0000256" key="1">
    <source>
        <dbReference type="ARBA" id="ARBA00006987"/>
    </source>
</evidence>
<dbReference type="PIRSF" id="PIRSF017082">
    <property type="entry name" value="YflP"/>
    <property type="match status" value="1"/>
</dbReference>
<dbReference type="SUPFAM" id="SSF53850">
    <property type="entry name" value="Periplasmic binding protein-like II"/>
    <property type="match status" value="1"/>
</dbReference>
<reference evidence="4" key="1">
    <citation type="submission" date="2017-09" db="EMBL/GenBank/DDBJ databases">
        <title>FDA dAtabase for Regulatory Grade micrObial Sequences (FDA-ARGOS): Supporting development and validation of Infectious Disease Dx tests.</title>
        <authorList>
            <person name="Minogue T."/>
            <person name="Wolcott M."/>
            <person name="Wasieloski L."/>
            <person name="Aguilar W."/>
            <person name="Moore D."/>
            <person name="Tallon L."/>
            <person name="Sadzewicz L."/>
            <person name="Ott S."/>
            <person name="Zhao X."/>
            <person name="Nagaraj S."/>
            <person name="Vavikolanu K."/>
            <person name="Aluvathingal J."/>
            <person name="Nadendla S."/>
            <person name="Sichtig H."/>
        </authorList>
    </citation>
    <scope>NUCLEOTIDE SEQUENCE [LARGE SCALE GENOMIC DNA]</scope>
    <source>
        <strain evidence="4">FDAARGOS_394</strain>
    </source>
</reference>
<comment type="similarity">
    <text evidence="1">Belongs to the UPF0065 (bug) family.</text>
</comment>
<protein>
    <submittedName>
        <fullName evidence="3">Tripartite tricarboxylate transporter substrate binding protein</fullName>
    </submittedName>
</protein>
<feature type="signal peptide" evidence="2">
    <location>
        <begin position="1"/>
        <end position="23"/>
    </location>
</feature>
<dbReference type="STRING" id="1219032.GCA_001515545_04158"/>
<dbReference type="InterPro" id="IPR042100">
    <property type="entry name" value="Bug_dom1"/>
</dbReference>
<dbReference type="OrthoDB" id="8678477at2"/>
<dbReference type="InterPro" id="IPR005064">
    <property type="entry name" value="BUG"/>
</dbReference>
<feature type="chain" id="PRO_5012789383" evidence="2">
    <location>
        <begin position="24"/>
        <end position="319"/>
    </location>
</feature>
<dbReference type="EMBL" id="PDEA01000001">
    <property type="protein sequence ID" value="PEH90732.1"/>
    <property type="molecule type" value="Genomic_DNA"/>
</dbReference>
<dbReference type="Pfam" id="PF03401">
    <property type="entry name" value="TctC"/>
    <property type="match status" value="1"/>
</dbReference>
<dbReference type="AlphaFoldDB" id="A0A2A7UZK5"/>
<keyword evidence="4" id="KW-1185">Reference proteome</keyword>
<dbReference type="Gene3D" id="3.40.190.150">
    <property type="entry name" value="Bordetella uptake gene, domain 1"/>
    <property type="match status" value="1"/>
</dbReference>
<evidence type="ECO:0000313" key="4">
    <source>
        <dbReference type="Proteomes" id="UP000220246"/>
    </source>
</evidence>
<sequence length="319" mass="34154">MQRRTWGAVACAVAALWATGAQAQANYPNQPITLLVPYAAGGTTDVLARALANSMGKLLKQSVIVENRPGAGGSMGVVEMLKTKPDGYKLTLTPVGIFRQPYLQKTPYDPIRDVTYIASFATYDFILGVSATAPHKTLKDLVDYAKKNPGAIDYGTPGKYSGNQVAMVLLGKAVGTEFVHVPFKGDAENVNALLAGHIKSSVSTNSIMTFIESGKVRPLAIASEQRSPAFPNLPTFKEQGYDVVVPSPLGVGGPKGLPQPIVEKLDAAVKAALQDPDFQRVVKNYGIRTDYRDAKTYTEFARTTFAGEKALVQSMGLND</sequence>
<gene>
    <name evidence="3" type="ORF">CRM82_20885</name>
</gene>
<keyword evidence="2" id="KW-0732">Signal</keyword>
<comment type="caution">
    <text evidence="3">The sequence shown here is derived from an EMBL/GenBank/DDBJ whole genome shotgun (WGS) entry which is preliminary data.</text>
</comment>
<evidence type="ECO:0000256" key="2">
    <source>
        <dbReference type="SAM" id="SignalP"/>
    </source>
</evidence>
<name>A0A2A7UZK5_COMTR</name>
<accession>A0A2A7UZK5</accession>
<proteinExistence type="inferred from homology"/>
<evidence type="ECO:0000313" key="3">
    <source>
        <dbReference type="EMBL" id="PEH90732.1"/>
    </source>
</evidence>
<dbReference type="Gene3D" id="3.40.190.10">
    <property type="entry name" value="Periplasmic binding protein-like II"/>
    <property type="match status" value="1"/>
</dbReference>
<dbReference type="RefSeq" id="WP_066542006.1">
    <property type="nucleotide sequence ID" value="NZ_DALZQJ010000034.1"/>
</dbReference>
<dbReference type="CDD" id="cd07012">
    <property type="entry name" value="PBP2_Bug_TTT"/>
    <property type="match status" value="1"/>
</dbReference>
<dbReference type="GeneID" id="80803095"/>
<dbReference type="PANTHER" id="PTHR42928:SF5">
    <property type="entry name" value="BLR1237 PROTEIN"/>
    <property type="match status" value="1"/>
</dbReference>
<dbReference type="PANTHER" id="PTHR42928">
    <property type="entry name" value="TRICARBOXYLATE-BINDING PROTEIN"/>
    <property type="match status" value="1"/>
</dbReference>
<organism evidence="3 4">
    <name type="scientific">Comamonas terrigena</name>
    <dbReference type="NCBI Taxonomy" id="32013"/>
    <lineage>
        <taxon>Bacteria</taxon>
        <taxon>Pseudomonadati</taxon>
        <taxon>Pseudomonadota</taxon>
        <taxon>Betaproteobacteria</taxon>
        <taxon>Burkholderiales</taxon>
        <taxon>Comamonadaceae</taxon>
        <taxon>Comamonas</taxon>
    </lineage>
</organism>